<dbReference type="AlphaFoldDB" id="A0A2N3LG95"/>
<dbReference type="Proteomes" id="UP000233440">
    <property type="component" value="Unassembled WGS sequence"/>
</dbReference>
<reference evidence="1 2" key="1">
    <citation type="submission" date="2017-11" db="EMBL/GenBank/DDBJ databases">
        <title>Bacillus camelliae sp. nov., isolated from pu'er tea.</title>
        <authorList>
            <person name="Niu L."/>
        </authorList>
    </citation>
    <scope>NUCLEOTIDE SEQUENCE [LARGE SCALE GENOMIC DNA]</scope>
    <source>
        <strain evidence="1 2">7578-1</strain>
    </source>
</reference>
<name>A0A2N3LG95_9BACI</name>
<dbReference type="EMBL" id="PIQO01000016">
    <property type="protein sequence ID" value="PKR83648.1"/>
    <property type="molecule type" value="Genomic_DNA"/>
</dbReference>
<evidence type="ECO:0000313" key="1">
    <source>
        <dbReference type="EMBL" id="PKR83648.1"/>
    </source>
</evidence>
<gene>
    <name evidence="1" type="ORF">CWO92_17830</name>
</gene>
<dbReference type="OrthoDB" id="1797229at2"/>
<comment type="caution">
    <text evidence="1">The sequence shown here is derived from an EMBL/GenBank/DDBJ whole genome shotgun (WGS) entry which is preliminary data.</text>
</comment>
<dbReference type="RefSeq" id="WP_101355568.1">
    <property type="nucleotide sequence ID" value="NZ_PIQO01000016.1"/>
</dbReference>
<keyword evidence="2" id="KW-1185">Reference proteome</keyword>
<accession>A0A2N3LG95</accession>
<protein>
    <submittedName>
        <fullName evidence="1">Uncharacterized protein</fullName>
    </submittedName>
</protein>
<sequence length="204" mass="23798">MPFEPPAEHYDEHIEVIDEQICNLIRKRKELSKNNPGFPTKQLICDWSIKYNFYEDFLNSVFAHFLNEEIYKPVVEPKGFLKNIPILKSFEIDDWFYSVTFVRQFQNASVVHLNLDRDDSDEMPGVFPEHYWFDLSIDDDDGEGINYDCRNEGGGGSRGHSSYTFVVSPPLPDDVSKIKLVFKEYKTPLKTKPTGLEFVIRMDN</sequence>
<organism evidence="1 2">
    <name type="scientific">Heyndrickxia camelliae</name>
    <dbReference type="NCBI Taxonomy" id="1707093"/>
    <lineage>
        <taxon>Bacteria</taxon>
        <taxon>Bacillati</taxon>
        <taxon>Bacillota</taxon>
        <taxon>Bacilli</taxon>
        <taxon>Bacillales</taxon>
        <taxon>Bacillaceae</taxon>
        <taxon>Heyndrickxia</taxon>
    </lineage>
</organism>
<evidence type="ECO:0000313" key="2">
    <source>
        <dbReference type="Proteomes" id="UP000233440"/>
    </source>
</evidence>
<proteinExistence type="predicted"/>